<keyword evidence="2" id="KW-1185">Reference proteome</keyword>
<evidence type="ECO:0000313" key="1">
    <source>
        <dbReference type="EMBL" id="GMH08869.1"/>
    </source>
</evidence>
<evidence type="ECO:0000313" key="2">
    <source>
        <dbReference type="Proteomes" id="UP001279734"/>
    </source>
</evidence>
<name>A0AAD3SDV9_NEPGR</name>
<accession>A0AAD3SDV9</accession>
<dbReference type="AlphaFoldDB" id="A0AAD3SDV9"/>
<gene>
    <name evidence="1" type="ORF">Nepgr_010709</name>
</gene>
<protein>
    <submittedName>
        <fullName evidence="1">Uncharacterized protein</fullName>
    </submittedName>
</protein>
<sequence>MVDKGDQMAGRSLQISDVVVMTAVVVTRRNERSMEETVDGGRTAVRLGGEDWYLRRGRCFGWDSAMKNLYTGGRSWGE</sequence>
<reference evidence="1" key="1">
    <citation type="submission" date="2023-05" db="EMBL/GenBank/DDBJ databases">
        <title>Nepenthes gracilis genome sequencing.</title>
        <authorList>
            <person name="Fukushima K."/>
        </authorList>
    </citation>
    <scope>NUCLEOTIDE SEQUENCE</scope>
    <source>
        <strain evidence="1">SING2019-196</strain>
    </source>
</reference>
<dbReference type="Proteomes" id="UP001279734">
    <property type="component" value="Unassembled WGS sequence"/>
</dbReference>
<organism evidence="1 2">
    <name type="scientific">Nepenthes gracilis</name>
    <name type="common">Slender pitcher plant</name>
    <dbReference type="NCBI Taxonomy" id="150966"/>
    <lineage>
        <taxon>Eukaryota</taxon>
        <taxon>Viridiplantae</taxon>
        <taxon>Streptophyta</taxon>
        <taxon>Embryophyta</taxon>
        <taxon>Tracheophyta</taxon>
        <taxon>Spermatophyta</taxon>
        <taxon>Magnoliopsida</taxon>
        <taxon>eudicotyledons</taxon>
        <taxon>Gunneridae</taxon>
        <taxon>Pentapetalae</taxon>
        <taxon>Caryophyllales</taxon>
        <taxon>Nepenthaceae</taxon>
        <taxon>Nepenthes</taxon>
    </lineage>
</organism>
<comment type="caution">
    <text evidence="1">The sequence shown here is derived from an EMBL/GenBank/DDBJ whole genome shotgun (WGS) entry which is preliminary data.</text>
</comment>
<proteinExistence type="predicted"/>
<dbReference type="EMBL" id="BSYO01000008">
    <property type="protein sequence ID" value="GMH08869.1"/>
    <property type="molecule type" value="Genomic_DNA"/>
</dbReference>